<proteinExistence type="predicted"/>
<dbReference type="Proteomes" id="UP001595766">
    <property type="component" value="Unassembled WGS sequence"/>
</dbReference>
<evidence type="ECO:0000313" key="1">
    <source>
        <dbReference type="EMBL" id="MFC3977325.1"/>
    </source>
</evidence>
<feature type="non-terminal residue" evidence="1">
    <location>
        <position position="1"/>
    </location>
</feature>
<keyword evidence="2" id="KW-1185">Reference proteome</keyword>
<dbReference type="RefSeq" id="WP_376856811.1">
    <property type="nucleotide sequence ID" value="NZ_JBHSAV010000056.1"/>
</dbReference>
<accession>A0ABV8EN39</accession>
<evidence type="ECO:0000313" key="2">
    <source>
        <dbReference type="Proteomes" id="UP001595766"/>
    </source>
</evidence>
<dbReference type="EMBL" id="JBHSAV010000056">
    <property type="protein sequence ID" value="MFC3977325.1"/>
    <property type="molecule type" value="Genomic_DNA"/>
</dbReference>
<name>A0ABV8EN39_9BACT</name>
<sequence>PVWDCKGATYFLQYNELFQKKYRKIVSVLKVSRKILYDFLNHFLLSRKHISKHLKRLTFVY</sequence>
<comment type="caution">
    <text evidence="1">The sequence shown here is derived from an EMBL/GenBank/DDBJ whole genome shotgun (WGS) entry which is preliminary data.</text>
</comment>
<organism evidence="1 2">
    <name type="scientific">Belliella kenyensis</name>
    <dbReference type="NCBI Taxonomy" id="1472724"/>
    <lineage>
        <taxon>Bacteria</taxon>
        <taxon>Pseudomonadati</taxon>
        <taxon>Bacteroidota</taxon>
        <taxon>Cytophagia</taxon>
        <taxon>Cytophagales</taxon>
        <taxon>Cyclobacteriaceae</taxon>
        <taxon>Belliella</taxon>
    </lineage>
</organism>
<gene>
    <name evidence="1" type="ORF">ACFOUP_13140</name>
</gene>
<reference evidence="2" key="1">
    <citation type="journal article" date="2019" name="Int. J. Syst. Evol. Microbiol.">
        <title>The Global Catalogue of Microorganisms (GCM) 10K type strain sequencing project: providing services to taxonomists for standard genome sequencing and annotation.</title>
        <authorList>
            <consortium name="The Broad Institute Genomics Platform"/>
            <consortium name="The Broad Institute Genome Sequencing Center for Infectious Disease"/>
            <person name="Wu L."/>
            <person name="Ma J."/>
        </authorList>
    </citation>
    <scope>NUCLEOTIDE SEQUENCE [LARGE SCALE GENOMIC DNA]</scope>
    <source>
        <strain evidence="2">CECT 8551</strain>
    </source>
</reference>
<protein>
    <submittedName>
        <fullName evidence="1">Uncharacterized protein</fullName>
    </submittedName>
</protein>